<evidence type="ECO:0000313" key="2">
    <source>
        <dbReference type="RefSeq" id="XP_075087990.1"/>
    </source>
</evidence>
<keyword evidence="1" id="KW-1185">Reference proteome</keyword>
<dbReference type="Proteomes" id="UP000790787">
    <property type="component" value="Chromosome 15"/>
</dbReference>
<organism evidence="1 2">
    <name type="scientific">Nicotiana tabacum</name>
    <name type="common">Common tobacco</name>
    <dbReference type="NCBI Taxonomy" id="4097"/>
    <lineage>
        <taxon>Eukaryota</taxon>
        <taxon>Viridiplantae</taxon>
        <taxon>Streptophyta</taxon>
        <taxon>Embryophyta</taxon>
        <taxon>Tracheophyta</taxon>
        <taxon>Spermatophyta</taxon>
        <taxon>Magnoliopsida</taxon>
        <taxon>eudicotyledons</taxon>
        <taxon>Gunneridae</taxon>
        <taxon>Pentapetalae</taxon>
        <taxon>asterids</taxon>
        <taxon>lamiids</taxon>
        <taxon>Solanales</taxon>
        <taxon>Solanaceae</taxon>
        <taxon>Nicotianoideae</taxon>
        <taxon>Nicotianeae</taxon>
        <taxon>Nicotiana</taxon>
    </lineage>
</organism>
<reference evidence="1" key="1">
    <citation type="journal article" date="2014" name="Nat. Commun.">
        <title>The tobacco genome sequence and its comparison with those of tomato and potato.</title>
        <authorList>
            <person name="Sierro N."/>
            <person name="Battey J.N."/>
            <person name="Ouadi S."/>
            <person name="Bakaher N."/>
            <person name="Bovet L."/>
            <person name="Willig A."/>
            <person name="Goepfert S."/>
            <person name="Peitsch M.C."/>
            <person name="Ivanov N.V."/>
        </authorList>
    </citation>
    <scope>NUCLEOTIDE SEQUENCE [LARGE SCALE GENOMIC DNA]</scope>
</reference>
<accession>A0AC58SSP5</accession>
<protein>
    <submittedName>
        <fullName evidence="2">Uncharacterized protein LOC142169945</fullName>
    </submittedName>
</protein>
<dbReference type="RefSeq" id="XP_075087990.1">
    <property type="nucleotide sequence ID" value="XM_075231889.1"/>
</dbReference>
<name>A0AC58SSP5_TOBAC</name>
<evidence type="ECO:0000313" key="1">
    <source>
        <dbReference type="Proteomes" id="UP000790787"/>
    </source>
</evidence>
<reference evidence="2" key="2">
    <citation type="submission" date="2025-08" db="UniProtKB">
        <authorList>
            <consortium name="RefSeq"/>
        </authorList>
    </citation>
    <scope>IDENTIFICATION</scope>
    <source>
        <tissue evidence="2">Leaf</tissue>
    </source>
</reference>
<gene>
    <name evidence="2" type="primary">LOC142169945</name>
</gene>
<proteinExistence type="predicted"/>
<sequence length="270" mass="30919">MHGGFGFGDKNGGGTSLLDFARAYDLVIANSSFPNKREHLVTFRSSVAESQIDYLLCTKSDRGLYTDCKVLPSEYLSTLHRLLVMDLEITRKRRKRAIGDTSVMWTTIAQCIRKAAREVQGKVKTKKAVYLKLVESVDEEKKRVNREHYKLTKKEAKLAVAASKTATFSLLYEKLKGRGGDKRLFRLAKARERKARDLDQVKCIKDEEGRVLLDEGLIRRRWKTYFYSLLNEDGDTSIFILNVNFVLSVLLSAKYNRRNIGPPKIKVDNF</sequence>